<feature type="coiled-coil region" evidence="1">
    <location>
        <begin position="114"/>
        <end position="141"/>
    </location>
</feature>
<protein>
    <submittedName>
        <fullName evidence="3">Uncharacterized protein</fullName>
    </submittedName>
</protein>
<dbReference type="EMBL" id="BDQD01000083">
    <property type="protein sequence ID" value="GBH22652.1"/>
    <property type="molecule type" value="Genomic_RNA"/>
</dbReference>
<feature type="compositionally biased region" description="Basic residues" evidence="2">
    <location>
        <begin position="636"/>
        <end position="648"/>
    </location>
</feature>
<comment type="caution">
    <text evidence="3">The sequence shown here is derived from an EMBL/GenBank/DDBJ whole genome shotgun (WGS) entry which is preliminary data.</text>
</comment>
<dbReference type="AlphaFoldDB" id="A0A2V0RJX8"/>
<accession>A0A2V0RJX8</accession>
<evidence type="ECO:0000256" key="1">
    <source>
        <dbReference type="SAM" id="Coils"/>
    </source>
</evidence>
<feature type="region of interest" description="Disordered" evidence="2">
    <location>
        <begin position="620"/>
        <end position="656"/>
    </location>
</feature>
<sequence length="656" mass="72713">MVDNSKQPTDQNEIDTNELMTAFGKMLESLGLSIDSSETEAIWDTLVNKVWAEDPEAADVSKPTYSDLIDQLAGIQSPHPSLGLVPGIIPLRPRRPAISPLTRPGTPSWKIPSLDEVEQGLSAAQEMYNDINAKAKQAERIKTRITESINKYSRGGFKGDDGGDGGTTTFDYSGGSRYNPNGLSLAAEPVDVKLDTGVGVTNFPKFYKDGKDETAPVVIKSMQLLIPDDADASHVDSEIRDFLEGPILKSLLAEIISRARFNNNIKSTVTYQKFVALFNTLSFALSAQCFMDNIIAYQNNIDNRNRGMEALYNGLQPSDFLELQTLRQELQKCLIPPTLYEFIHGLYAPYKQSHMPGSALMLLMPWRFKEADNLPFTELYMADTTKSLIQEARQALRREFILDWNGLFAQTNDTWMNPRVRGYNGEPYVDPGFTTMFVNLQYKGTRQGSGGSIVQSLVPNIAGQTAQWKYNFHTDAPDGWTQLLQTVDDTSLNSGQNKIGPGLGRIGMYRYNEDGSHLNTLELVSTYGTNGAKLTSCFAYLNKGSAGVTTPGFYPVEYATRVQTLTGNTYTILDQVAAPHSFQRFGTTPAENNTKTGLRYTIKQMLEWLLYKDFANGGVGSRGPMSSKPSNERGRSRASRRPKGKARTKTADKDEV</sequence>
<keyword evidence="1" id="KW-0175">Coiled coil</keyword>
<dbReference type="EMBL" id="BDQE01000125">
    <property type="protein sequence ID" value="GBH22845.1"/>
    <property type="molecule type" value="Genomic_RNA"/>
</dbReference>
<name>A0A2V0RJX8_9ZZZZ</name>
<proteinExistence type="predicted"/>
<reference evidence="3" key="1">
    <citation type="submission" date="2017-04" db="EMBL/GenBank/DDBJ databases">
        <title>Unveiling RNA virosphere associated with marine microorganisms.</title>
        <authorList>
            <person name="Urayama S."/>
            <person name="Takaki Y."/>
            <person name="Nishi S."/>
            <person name="Yoshida Y."/>
            <person name="Deguchi S."/>
            <person name="Takai K."/>
            <person name="Nunoura T."/>
        </authorList>
    </citation>
    <scope>NUCLEOTIDE SEQUENCE</scope>
</reference>
<evidence type="ECO:0000256" key="2">
    <source>
        <dbReference type="SAM" id="MobiDB-lite"/>
    </source>
</evidence>
<organism evidence="3">
    <name type="scientific">viral metagenome</name>
    <dbReference type="NCBI Taxonomy" id="1070528"/>
    <lineage>
        <taxon>unclassified sequences</taxon>
        <taxon>metagenomes</taxon>
        <taxon>organismal metagenomes</taxon>
    </lineage>
</organism>
<evidence type="ECO:0000313" key="3">
    <source>
        <dbReference type="EMBL" id="GBH22845.1"/>
    </source>
</evidence>